<protein>
    <submittedName>
        <fullName evidence="2">Uncharacterized protein</fullName>
    </submittedName>
</protein>
<sequence>MKMRKILSMSALSLVVVCSTSIGALAAETQTTNKTDLLIKMLATQYISGTNQTGLFTGVKADTKIGTVVTDTFASEVKDTFKDSEVANKAMTKFENNKDATVKEVLQKATSSQENFERFKADFIEIAEKVQAMDKLKDDTDRADAEGKVIAIVNAYDKSLSVAFGKDAEGRTSAVIKKSGKTIIQLNSEDLQKVIDKANNFTWDDFNDTKNQIKNPSQN</sequence>
<evidence type="ECO:0000256" key="1">
    <source>
        <dbReference type="SAM" id="SignalP"/>
    </source>
</evidence>
<keyword evidence="1" id="KW-0732">Signal</keyword>
<feature type="chain" id="PRO_5007241314" evidence="1">
    <location>
        <begin position="27"/>
        <end position="219"/>
    </location>
</feature>
<dbReference type="EMBL" id="CP010086">
    <property type="protein sequence ID" value="AJG97830.2"/>
    <property type="molecule type" value="Genomic_DNA"/>
</dbReference>
<dbReference type="STRING" id="1520.LF65_01216"/>
<proteinExistence type="predicted"/>
<feature type="signal peptide" evidence="1">
    <location>
        <begin position="1"/>
        <end position="26"/>
    </location>
</feature>
<organism evidence="2 3">
    <name type="scientific">Clostridium beijerinckii</name>
    <name type="common">Clostridium MP</name>
    <dbReference type="NCBI Taxonomy" id="1520"/>
    <lineage>
        <taxon>Bacteria</taxon>
        <taxon>Bacillati</taxon>
        <taxon>Bacillota</taxon>
        <taxon>Clostridia</taxon>
        <taxon>Eubacteriales</taxon>
        <taxon>Clostridiaceae</taxon>
        <taxon>Clostridium</taxon>
    </lineage>
</organism>
<dbReference type="RefSeq" id="WP_041894875.1">
    <property type="nucleotide sequence ID" value="NZ_CP010086.2"/>
</dbReference>
<dbReference type="AlphaFoldDB" id="A0A0B5QA65"/>
<name>A0A0B5QA65_CLOBE</name>
<gene>
    <name evidence="2" type="ORF">LF65_01216</name>
</gene>
<evidence type="ECO:0000313" key="3">
    <source>
        <dbReference type="Proteomes" id="UP000031866"/>
    </source>
</evidence>
<accession>A0A0B5QA65</accession>
<dbReference type="Proteomes" id="UP000031866">
    <property type="component" value="Chromosome"/>
</dbReference>
<evidence type="ECO:0000313" key="2">
    <source>
        <dbReference type="EMBL" id="AJG97830.2"/>
    </source>
</evidence>
<dbReference type="KEGG" id="cbei:LF65_01216"/>
<reference evidence="3" key="1">
    <citation type="submission" date="2014-12" db="EMBL/GenBank/DDBJ databases">
        <title>Genome sequence of Clostridium beijerinckii strain 59B.</title>
        <authorList>
            <person name="Little G.T."/>
            <person name="Minton N.P."/>
        </authorList>
    </citation>
    <scope>NUCLEOTIDE SEQUENCE [LARGE SCALE GENOMIC DNA]</scope>
    <source>
        <strain evidence="3">59B</strain>
    </source>
</reference>
<dbReference type="OrthoDB" id="1934618at2"/>